<keyword evidence="5" id="KW-1185">Reference proteome</keyword>
<feature type="domain" description="Xaa-Pro dipeptidyl-peptidase C-terminal" evidence="3">
    <location>
        <begin position="313"/>
        <end position="539"/>
    </location>
</feature>
<dbReference type="EMBL" id="AP022596">
    <property type="protein sequence ID" value="BBY66240.1"/>
    <property type="molecule type" value="Genomic_DNA"/>
</dbReference>
<dbReference type="PANTHER" id="PTHR43056:SF10">
    <property type="entry name" value="COCE_NOND FAMILY, PUTATIVE (AFU_ORTHOLOGUE AFUA_7G00600)-RELATED"/>
    <property type="match status" value="1"/>
</dbReference>
<name>A0A7I7TB91_9MYCO</name>
<reference evidence="4 5" key="1">
    <citation type="journal article" date="2019" name="Emerg. Microbes Infect.">
        <title>Comprehensive subspecies identification of 175 nontuberculous mycobacteria species based on 7547 genomic profiles.</title>
        <authorList>
            <person name="Matsumoto Y."/>
            <person name="Kinjo T."/>
            <person name="Motooka D."/>
            <person name="Nabeya D."/>
            <person name="Jung N."/>
            <person name="Uechi K."/>
            <person name="Horii T."/>
            <person name="Iida T."/>
            <person name="Fujita J."/>
            <person name="Nakamura S."/>
        </authorList>
    </citation>
    <scope>NUCLEOTIDE SEQUENCE [LARGE SCALE GENOMIC DNA]</scope>
    <source>
        <strain evidence="4 5">JCM 30396</strain>
    </source>
</reference>
<dbReference type="InterPro" id="IPR000383">
    <property type="entry name" value="Xaa-Pro-like_dom"/>
</dbReference>
<evidence type="ECO:0000313" key="4">
    <source>
        <dbReference type="EMBL" id="BBY66240.1"/>
    </source>
</evidence>
<dbReference type="Pfam" id="PF08530">
    <property type="entry name" value="PepX_C"/>
    <property type="match status" value="1"/>
</dbReference>
<dbReference type="KEGG" id="mhev:MHEL_44830"/>
<evidence type="ECO:0000313" key="5">
    <source>
        <dbReference type="Proteomes" id="UP000467148"/>
    </source>
</evidence>
<dbReference type="Proteomes" id="UP000467148">
    <property type="component" value="Chromosome"/>
</dbReference>
<protein>
    <submittedName>
        <fullName evidence="4">Hydrolase</fullName>
    </submittedName>
</protein>
<keyword evidence="1 4" id="KW-0378">Hydrolase</keyword>
<dbReference type="Gene3D" id="3.40.50.1820">
    <property type="entry name" value="alpha/beta hydrolase"/>
    <property type="match status" value="1"/>
</dbReference>
<dbReference type="InterPro" id="IPR013736">
    <property type="entry name" value="Xaa-Pro_dipept_C"/>
</dbReference>
<feature type="region of interest" description="Disordered" evidence="2">
    <location>
        <begin position="369"/>
        <end position="393"/>
    </location>
</feature>
<dbReference type="Pfam" id="PF02129">
    <property type="entry name" value="Peptidase_S15"/>
    <property type="match status" value="1"/>
</dbReference>
<accession>A0A7I7TB91</accession>
<evidence type="ECO:0000256" key="1">
    <source>
        <dbReference type="ARBA" id="ARBA00022801"/>
    </source>
</evidence>
<dbReference type="GO" id="GO:0008239">
    <property type="term" value="F:dipeptidyl-peptidase activity"/>
    <property type="evidence" value="ECO:0007669"/>
    <property type="project" value="InterPro"/>
</dbReference>
<dbReference type="PANTHER" id="PTHR43056">
    <property type="entry name" value="PEPTIDASE S9 PROLYL OLIGOPEPTIDASE"/>
    <property type="match status" value="1"/>
</dbReference>
<organism evidence="4 5">
    <name type="scientific">Mycolicibacterium helvum</name>
    <dbReference type="NCBI Taxonomy" id="1534349"/>
    <lineage>
        <taxon>Bacteria</taxon>
        <taxon>Bacillati</taxon>
        <taxon>Actinomycetota</taxon>
        <taxon>Actinomycetes</taxon>
        <taxon>Mycobacteriales</taxon>
        <taxon>Mycobacteriaceae</taxon>
        <taxon>Mycolicibacterium</taxon>
    </lineage>
</organism>
<proteinExistence type="predicted"/>
<dbReference type="SMART" id="SM00939">
    <property type="entry name" value="PepX_C"/>
    <property type="match status" value="1"/>
</dbReference>
<evidence type="ECO:0000256" key="2">
    <source>
        <dbReference type="SAM" id="MobiDB-lite"/>
    </source>
</evidence>
<dbReference type="NCBIfam" id="TIGR00976">
    <property type="entry name" value="CocE_NonD"/>
    <property type="match status" value="1"/>
</dbReference>
<sequence>MHNRRTQRFIDRTLSGYLRIAAPTTDYAVHRGVGIPMRDGAVLRATHYAPIVDAPLGTILVRCPYGRSVPFSLIYARLYAARGYHVLLQSVRGTFGSGGDFVPMVHEADDAADTVVWLREQPWFTGKFATIGLSYLGFTQWALLSDPPPELAAAVVTVGPHDFHASSWGTGSFSLNDFLSWSDSIAHRDEAITRRLAFQNRAARRLESAMLGLPLGRAGRDLLGSHSPWYESWIEHPSGDDPFWETMRMTAALDRCDVPVLLISGWQDLFLDQTLVQYRHLRDRGVDVALTVGPWAHSDMIKKAGGTAAAQTLDWLGTHMAGIPTEARRRPVRVYVAHHGWIDLPDWPPATGDGVLYLQPTGRLTAAAPPPNAAPSTFRYDPADPTPTLGGRLLTRDAGYQDDSTLARRADVLSFTSGPLDADLYVFGNPVVELAHEADIDHVDLFVRVSEVDARGHSRNVSDGYRRLSAPEQGPIRIELDAIAHRFRAGTHVRVLIAGGSHPRYARNLGTGEPVLTGQRMVPAVHTVHHGAGGVSALILPASTGLPSRDGGADPVGDRCQGSRVVHRLPQFGRRR</sequence>
<dbReference type="InterPro" id="IPR008979">
    <property type="entry name" value="Galactose-bd-like_sf"/>
</dbReference>
<evidence type="ECO:0000259" key="3">
    <source>
        <dbReference type="SMART" id="SM00939"/>
    </source>
</evidence>
<dbReference type="InterPro" id="IPR050585">
    <property type="entry name" value="Xaa-Pro_dipeptidyl-ppase/CocE"/>
</dbReference>
<gene>
    <name evidence="4" type="ORF">MHEL_44830</name>
</gene>
<dbReference type="SUPFAM" id="SSF49785">
    <property type="entry name" value="Galactose-binding domain-like"/>
    <property type="match status" value="1"/>
</dbReference>
<dbReference type="RefSeq" id="WP_246227377.1">
    <property type="nucleotide sequence ID" value="NZ_AP022596.1"/>
</dbReference>
<dbReference type="Gene3D" id="1.10.3020.10">
    <property type="entry name" value="alpha-amino acid ester hydrolase ( Helical cap domain)"/>
    <property type="match status" value="1"/>
</dbReference>
<dbReference type="AlphaFoldDB" id="A0A7I7TB91"/>
<dbReference type="InterPro" id="IPR005674">
    <property type="entry name" value="CocE/Ser_esterase"/>
</dbReference>
<dbReference type="InterPro" id="IPR029058">
    <property type="entry name" value="AB_hydrolase_fold"/>
</dbReference>
<dbReference type="SUPFAM" id="SSF53474">
    <property type="entry name" value="alpha/beta-Hydrolases"/>
    <property type="match status" value="1"/>
</dbReference>
<dbReference type="Gene3D" id="2.60.120.260">
    <property type="entry name" value="Galactose-binding domain-like"/>
    <property type="match status" value="1"/>
</dbReference>